<organism evidence="2 3">
    <name type="scientific">Meloidogyne incognita</name>
    <name type="common">Southern root-knot nematode worm</name>
    <name type="synonym">Oxyuris incognita</name>
    <dbReference type="NCBI Taxonomy" id="6306"/>
    <lineage>
        <taxon>Eukaryota</taxon>
        <taxon>Metazoa</taxon>
        <taxon>Ecdysozoa</taxon>
        <taxon>Nematoda</taxon>
        <taxon>Chromadorea</taxon>
        <taxon>Rhabditida</taxon>
        <taxon>Tylenchina</taxon>
        <taxon>Tylenchomorpha</taxon>
        <taxon>Tylenchoidea</taxon>
        <taxon>Meloidogynidae</taxon>
        <taxon>Meloidogyninae</taxon>
        <taxon>Meloidogyne</taxon>
        <taxon>Meloidogyne incognita group</taxon>
    </lineage>
</organism>
<dbReference type="PANTHER" id="PTHR37443:SF3">
    <property type="entry name" value="SECRETED PROTEIN"/>
    <property type="match status" value="1"/>
</dbReference>
<evidence type="ECO:0000313" key="3">
    <source>
        <dbReference type="WBParaSite" id="Minc3s00426g12125"/>
    </source>
</evidence>
<dbReference type="WBParaSite" id="Minc3s00426g12125">
    <property type="protein sequence ID" value="Minc3s00426g12125"/>
    <property type="gene ID" value="Minc3s00426g12125"/>
</dbReference>
<feature type="chain" id="PRO_5036872860" evidence="1">
    <location>
        <begin position="25"/>
        <end position="220"/>
    </location>
</feature>
<dbReference type="InterPro" id="IPR040271">
    <property type="entry name" value="T19C3.2-like"/>
</dbReference>
<proteinExistence type="predicted"/>
<evidence type="ECO:0000313" key="2">
    <source>
        <dbReference type="Proteomes" id="UP000887563"/>
    </source>
</evidence>
<name>A0A914LDT5_MELIC</name>
<keyword evidence="2" id="KW-1185">Reference proteome</keyword>
<keyword evidence="1" id="KW-0732">Signal</keyword>
<evidence type="ECO:0000256" key="1">
    <source>
        <dbReference type="SAM" id="SignalP"/>
    </source>
</evidence>
<dbReference type="PANTHER" id="PTHR37443">
    <property type="entry name" value="PROTEIN CBG09852-RELATED"/>
    <property type="match status" value="1"/>
</dbReference>
<reference evidence="3" key="1">
    <citation type="submission" date="2022-11" db="UniProtKB">
        <authorList>
            <consortium name="WormBaseParasite"/>
        </authorList>
    </citation>
    <scope>IDENTIFICATION</scope>
</reference>
<feature type="signal peptide" evidence="1">
    <location>
        <begin position="1"/>
        <end position="24"/>
    </location>
</feature>
<dbReference type="AlphaFoldDB" id="A0A914LDT5"/>
<sequence length="220" mass="25073">MNLIFIIYLHFSFLQLNVVGQLAAIYSDVRRSSDCASWSSWGSCIWPDPGNNYFRSLLLDNNPCGMCSYQQSCGFGGEKKCHSSPFHVQGGRPVIPFYVSERICGQKSLKGYDQHESCRLDYNKLIGFGGEECRLWPTDKVDLTSVEPGFREQIQNLQWYNCLATTETNETENELINVCRCCCFPFRPNPQTFLCEHVPGAPVAPEQEEENYSYSATDFH</sequence>
<dbReference type="Proteomes" id="UP000887563">
    <property type="component" value="Unplaced"/>
</dbReference>
<accession>A0A914LDT5</accession>
<protein>
    <submittedName>
        <fullName evidence="3">Uncharacterized protein</fullName>
    </submittedName>
</protein>